<accession>A0ABT4GE66</accession>
<dbReference type="RefSeq" id="WP_029195713.1">
    <property type="nucleotide sequence ID" value="NZ_JAMDMW010000069.1"/>
</dbReference>
<proteinExistence type="predicted"/>
<keyword evidence="2" id="KW-1185">Reference proteome</keyword>
<name>A0ABT4GE66_9BACL</name>
<reference evidence="1 2" key="1">
    <citation type="submission" date="2022-05" db="EMBL/GenBank/DDBJ databases">
        <title>Genome Sequencing of Bee-Associated Microbes.</title>
        <authorList>
            <person name="Dunlap C."/>
        </authorList>
    </citation>
    <scope>NUCLEOTIDE SEQUENCE [LARGE SCALE GENOMIC DNA]</scope>
    <source>
        <strain evidence="1 2">NRRL B-14421</strain>
    </source>
</reference>
<comment type="caution">
    <text evidence="1">The sequence shown here is derived from an EMBL/GenBank/DDBJ whole genome shotgun (WGS) entry which is preliminary data.</text>
</comment>
<protein>
    <submittedName>
        <fullName evidence="1">Uncharacterized protein</fullName>
    </submittedName>
</protein>
<dbReference type="Proteomes" id="UP001527099">
    <property type="component" value="Unassembled WGS sequence"/>
</dbReference>
<sequence>MKKEHIIHFKVIHKDSIQLLRGLIFLEENQKPTLYDFQQCLIDCGHDVRIENTEQAIFKAFKPGEQYWIQILRDQENNTRDLNVENLAKNFMKNEPTV</sequence>
<organism evidence="1 2">
    <name type="scientific">Paenibacillus alginolyticus</name>
    <dbReference type="NCBI Taxonomy" id="59839"/>
    <lineage>
        <taxon>Bacteria</taxon>
        <taxon>Bacillati</taxon>
        <taxon>Bacillota</taxon>
        <taxon>Bacilli</taxon>
        <taxon>Bacillales</taxon>
        <taxon>Paenibacillaceae</taxon>
        <taxon>Paenibacillus</taxon>
    </lineage>
</organism>
<dbReference type="EMBL" id="JAMDMX010000048">
    <property type="protein sequence ID" value="MCY9694483.1"/>
    <property type="molecule type" value="Genomic_DNA"/>
</dbReference>
<evidence type="ECO:0000313" key="2">
    <source>
        <dbReference type="Proteomes" id="UP001527099"/>
    </source>
</evidence>
<evidence type="ECO:0000313" key="1">
    <source>
        <dbReference type="EMBL" id="MCY9694483.1"/>
    </source>
</evidence>
<gene>
    <name evidence="1" type="ORF">M5X19_16445</name>
</gene>